<name>A0AA46DYT0_9FUSO</name>
<gene>
    <name evidence="2" type="ORF">EV215_1110</name>
</gene>
<dbReference type="Pfam" id="PF12917">
    <property type="entry name" value="YfbR-like"/>
    <property type="match status" value="1"/>
</dbReference>
<sequence>MLNKGFLLKLFEGFSLNRWNDFIRPIEFTEMDRHALKMMIAYFLGKYEEEQGNIIDWNQLIESGFFDLLKKISLSDIKSPVAKRIKLKNPTAYKELNKWATAQYEVYLDKNLFEKFQNYILDEPINNLTLKILKLAHKYSTKIELEILKKQNLDDRVDPILNKIFNDLTRFKNLASYKFLTQNKNFEELIKIIQYLRYQERWNQSPRVPRTSVLGHSMYVASLTFIISTSLNASQSRIRNNFFTALFHDLMESVTRDIISPVKRATLELPDIIKNIENEIAEEELYPFIDYGLDEIKLFSENEFESRVFIDNKWQTVSTDEIQEKYNDDNYNAIDGEIVKICDELSAFIEAYQSIEYGISSKPLKSAITSISEKYKNKKIANINIGKLYLDF</sequence>
<evidence type="ECO:0000259" key="1">
    <source>
        <dbReference type="Pfam" id="PF13023"/>
    </source>
</evidence>
<comment type="caution">
    <text evidence="2">The sequence shown here is derived from an EMBL/GenBank/DDBJ whole genome shotgun (WGS) entry which is preliminary data.</text>
</comment>
<accession>A0AA46DYT0</accession>
<proteinExistence type="predicted"/>
<dbReference type="AlphaFoldDB" id="A0AA46DYT0"/>
<organism evidence="2 3">
    <name type="scientific">Hypnocyclicus thermotrophus</name>
    <dbReference type="NCBI Taxonomy" id="1627895"/>
    <lineage>
        <taxon>Bacteria</taxon>
        <taxon>Fusobacteriati</taxon>
        <taxon>Fusobacteriota</taxon>
        <taxon>Fusobacteriia</taxon>
        <taxon>Fusobacteriales</taxon>
        <taxon>Fusobacteriaceae</taxon>
        <taxon>Hypnocyclicus</taxon>
    </lineage>
</organism>
<evidence type="ECO:0000313" key="2">
    <source>
        <dbReference type="EMBL" id="TDT70563.1"/>
    </source>
</evidence>
<keyword evidence="2" id="KW-0378">Hydrolase</keyword>
<dbReference type="Pfam" id="PF13023">
    <property type="entry name" value="HD_3"/>
    <property type="match status" value="1"/>
</dbReference>
<keyword evidence="3" id="KW-1185">Reference proteome</keyword>
<feature type="domain" description="HD" evidence="1">
    <location>
        <begin position="195"/>
        <end position="369"/>
    </location>
</feature>
<dbReference type="EMBL" id="SOBG01000004">
    <property type="protein sequence ID" value="TDT70563.1"/>
    <property type="molecule type" value="Genomic_DNA"/>
</dbReference>
<dbReference type="RefSeq" id="WP_134112998.1">
    <property type="nucleotide sequence ID" value="NZ_SOBG01000004.1"/>
</dbReference>
<dbReference type="SUPFAM" id="SSF109604">
    <property type="entry name" value="HD-domain/PDEase-like"/>
    <property type="match status" value="2"/>
</dbReference>
<dbReference type="GO" id="GO:0016787">
    <property type="term" value="F:hydrolase activity"/>
    <property type="evidence" value="ECO:0007669"/>
    <property type="project" value="UniProtKB-KW"/>
</dbReference>
<evidence type="ECO:0000313" key="3">
    <source>
        <dbReference type="Proteomes" id="UP000294678"/>
    </source>
</evidence>
<reference evidence="2 3" key="1">
    <citation type="submission" date="2019-03" db="EMBL/GenBank/DDBJ databases">
        <title>Genomic Encyclopedia of Type Strains, Phase IV (KMG-IV): sequencing the most valuable type-strain genomes for metagenomic binning, comparative biology and taxonomic classification.</title>
        <authorList>
            <person name="Goeker M."/>
        </authorList>
    </citation>
    <scope>NUCLEOTIDE SEQUENCE [LARGE SCALE GENOMIC DNA]</scope>
    <source>
        <strain evidence="2 3">DSM 100055</strain>
    </source>
</reference>
<protein>
    <submittedName>
        <fullName evidence="2">Hydrolase of HD superfamily</fullName>
    </submittedName>
</protein>
<dbReference type="InterPro" id="IPR006674">
    <property type="entry name" value="HD_domain"/>
</dbReference>
<dbReference type="Proteomes" id="UP000294678">
    <property type="component" value="Unassembled WGS sequence"/>
</dbReference>
<dbReference type="Gene3D" id="1.10.3210.10">
    <property type="entry name" value="Hypothetical protein af1432"/>
    <property type="match status" value="2"/>
</dbReference>